<dbReference type="InterPro" id="IPR009057">
    <property type="entry name" value="Homeodomain-like_sf"/>
</dbReference>
<dbReference type="SUPFAM" id="SSF46689">
    <property type="entry name" value="Homeodomain-like"/>
    <property type="match status" value="2"/>
</dbReference>
<evidence type="ECO:0000259" key="4">
    <source>
        <dbReference type="PROSITE" id="PS01124"/>
    </source>
</evidence>
<proteinExistence type="predicted"/>
<evidence type="ECO:0000256" key="1">
    <source>
        <dbReference type="ARBA" id="ARBA00023015"/>
    </source>
</evidence>
<dbReference type="CDD" id="cd06986">
    <property type="entry name" value="cupin_MmsR-like_N"/>
    <property type="match status" value="1"/>
</dbReference>
<comment type="caution">
    <text evidence="5">The sequence shown here is derived from an EMBL/GenBank/DDBJ whole genome shotgun (WGS) entry which is preliminary data.</text>
</comment>
<dbReference type="PROSITE" id="PS01124">
    <property type="entry name" value="HTH_ARAC_FAMILY_2"/>
    <property type="match status" value="1"/>
</dbReference>
<evidence type="ECO:0000313" key="6">
    <source>
        <dbReference type="Proteomes" id="UP000490800"/>
    </source>
</evidence>
<dbReference type="SUPFAM" id="SSF51215">
    <property type="entry name" value="Regulatory protein AraC"/>
    <property type="match status" value="1"/>
</dbReference>
<keyword evidence="2" id="KW-0238">DNA-binding</keyword>
<evidence type="ECO:0000256" key="2">
    <source>
        <dbReference type="ARBA" id="ARBA00023125"/>
    </source>
</evidence>
<reference evidence="5 6" key="1">
    <citation type="journal article" date="2019" name="Microorganisms">
        <title>Paenibacillus lutrae sp. nov., A Chitinolytic Species Isolated from A River Otter in Castril Natural Park, Granada, Spain.</title>
        <authorList>
            <person name="Rodriguez M."/>
            <person name="Reina J.C."/>
            <person name="Bejar V."/>
            <person name="Llamas I."/>
        </authorList>
    </citation>
    <scope>NUCLEOTIDE SEQUENCE [LARGE SCALE GENOMIC DNA]</scope>
    <source>
        <strain evidence="5 6">N10</strain>
    </source>
</reference>
<dbReference type="InterPro" id="IPR020449">
    <property type="entry name" value="Tscrpt_reg_AraC-type_HTH"/>
</dbReference>
<dbReference type="OrthoDB" id="9813413at2"/>
<dbReference type="RefSeq" id="WP_157338137.1">
    <property type="nucleotide sequence ID" value="NZ_RHLK01000014.1"/>
</dbReference>
<evidence type="ECO:0000256" key="3">
    <source>
        <dbReference type="ARBA" id="ARBA00023163"/>
    </source>
</evidence>
<dbReference type="GO" id="GO:0003700">
    <property type="term" value="F:DNA-binding transcription factor activity"/>
    <property type="evidence" value="ECO:0007669"/>
    <property type="project" value="InterPro"/>
</dbReference>
<dbReference type="PANTHER" id="PTHR43280:SF2">
    <property type="entry name" value="HTH-TYPE TRANSCRIPTIONAL REGULATOR EXSA"/>
    <property type="match status" value="1"/>
</dbReference>
<dbReference type="PROSITE" id="PS00041">
    <property type="entry name" value="HTH_ARAC_FAMILY_1"/>
    <property type="match status" value="1"/>
</dbReference>
<dbReference type="SMART" id="SM00342">
    <property type="entry name" value="HTH_ARAC"/>
    <property type="match status" value="1"/>
</dbReference>
<accession>A0A7X3FL25</accession>
<dbReference type="PRINTS" id="PR00032">
    <property type="entry name" value="HTHARAC"/>
</dbReference>
<dbReference type="InterPro" id="IPR037923">
    <property type="entry name" value="HTH-like"/>
</dbReference>
<dbReference type="Gene3D" id="1.10.10.60">
    <property type="entry name" value="Homeodomain-like"/>
    <property type="match status" value="2"/>
</dbReference>
<dbReference type="Pfam" id="PF02311">
    <property type="entry name" value="AraC_binding"/>
    <property type="match status" value="1"/>
</dbReference>
<dbReference type="Proteomes" id="UP000490800">
    <property type="component" value="Unassembled WGS sequence"/>
</dbReference>
<gene>
    <name evidence="5" type="ORF">EDM21_19630</name>
</gene>
<dbReference type="GO" id="GO:0043565">
    <property type="term" value="F:sequence-specific DNA binding"/>
    <property type="evidence" value="ECO:0007669"/>
    <property type="project" value="InterPro"/>
</dbReference>
<keyword evidence="3" id="KW-0804">Transcription</keyword>
<dbReference type="AlphaFoldDB" id="A0A7X3FL25"/>
<dbReference type="InterPro" id="IPR003313">
    <property type="entry name" value="AraC-bd"/>
</dbReference>
<dbReference type="Gene3D" id="2.60.120.280">
    <property type="entry name" value="Regulatory protein AraC"/>
    <property type="match status" value="1"/>
</dbReference>
<dbReference type="InterPro" id="IPR018062">
    <property type="entry name" value="HTH_AraC-typ_CS"/>
</dbReference>
<sequence length="285" mass="31987">MTSAHTYYVVSNPSPHGDASLHVLFSGESQTKPAHRLGPKVFDYFLIHIVLSGRGYYTSGGRQLELGPGDSFCIEPEQLVSYASDSADPWRYCWIAFTGTEAGALIRSAGFTPGQPVIRTAPGSRVPGLFRRLQRALRHKSGTASRRALGYLQLLLAEYADAAMPAVSKSGSGPSRTEVIVQQMLHYLSTQYSEDISIESMAQTLGYNRAYLSRLFKEHTGQTPVSFLSRLRVDKARQLLRERMELTIEQIAFSVGFHDPLYFSKQFRKYYGIAPTEYRNEMKRL</sequence>
<dbReference type="EMBL" id="RHLK01000014">
    <property type="protein sequence ID" value="MVP01709.1"/>
    <property type="molecule type" value="Genomic_DNA"/>
</dbReference>
<dbReference type="Pfam" id="PF12833">
    <property type="entry name" value="HTH_18"/>
    <property type="match status" value="1"/>
</dbReference>
<organism evidence="5 6">
    <name type="scientific">Paenibacillus lutrae</name>
    <dbReference type="NCBI Taxonomy" id="2078573"/>
    <lineage>
        <taxon>Bacteria</taxon>
        <taxon>Bacillati</taxon>
        <taxon>Bacillota</taxon>
        <taxon>Bacilli</taxon>
        <taxon>Bacillales</taxon>
        <taxon>Paenibacillaceae</taxon>
        <taxon>Paenibacillus</taxon>
    </lineage>
</organism>
<keyword evidence="1" id="KW-0805">Transcription regulation</keyword>
<dbReference type="PANTHER" id="PTHR43280">
    <property type="entry name" value="ARAC-FAMILY TRANSCRIPTIONAL REGULATOR"/>
    <property type="match status" value="1"/>
</dbReference>
<dbReference type="InterPro" id="IPR018060">
    <property type="entry name" value="HTH_AraC"/>
</dbReference>
<protein>
    <submittedName>
        <fullName evidence="5">AraC family transcriptional regulator</fullName>
    </submittedName>
</protein>
<evidence type="ECO:0000313" key="5">
    <source>
        <dbReference type="EMBL" id="MVP01709.1"/>
    </source>
</evidence>
<keyword evidence="6" id="KW-1185">Reference proteome</keyword>
<feature type="domain" description="HTH araC/xylS-type" evidence="4">
    <location>
        <begin position="182"/>
        <end position="281"/>
    </location>
</feature>
<name>A0A7X3FL25_9BACL</name>